<dbReference type="PANTHER" id="PTHR43065">
    <property type="entry name" value="SENSOR HISTIDINE KINASE"/>
    <property type="match status" value="1"/>
</dbReference>
<dbReference type="InterPro" id="IPR011990">
    <property type="entry name" value="TPR-like_helical_dom_sf"/>
</dbReference>
<evidence type="ECO:0000256" key="3">
    <source>
        <dbReference type="SAM" id="Phobius"/>
    </source>
</evidence>
<dbReference type="PROSITE" id="PS50109">
    <property type="entry name" value="HIS_KIN"/>
    <property type="match status" value="1"/>
</dbReference>
<feature type="repeat" description="TPR" evidence="1">
    <location>
        <begin position="198"/>
        <end position="231"/>
    </location>
</feature>
<reference evidence="5 6" key="1">
    <citation type="submission" date="2024-09" db="EMBL/GenBank/DDBJ databases">
        <authorList>
            <person name="Sun Q."/>
            <person name="Mori K."/>
        </authorList>
    </citation>
    <scope>NUCLEOTIDE SEQUENCE [LARGE SCALE GENOMIC DNA]</scope>
    <source>
        <strain evidence="5 6">CCM 7650</strain>
    </source>
</reference>
<dbReference type="EMBL" id="JBHLWI010000033">
    <property type="protein sequence ID" value="MFC0263419.1"/>
    <property type="molecule type" value="Genomic_DNA"/>
</dbReference>
<organism evidence="5 6">
    <name type="scientific">Fontibacter flavus</name>
    <dbReference type="NCBI Taxonomy" id="654838"/>
    <lineage>
        <taxon>Bacteria</taxon>
        <taxon>Pseudomonadati</taxon>
        <taxon>Bacteroidota</taxon>
        <taxon>Cytophagia</taxon>
        <taxon>Cytophagales</taxon>
        <taxon>Cyclobacteriaceae</taxon>
        <taxon>Fontibacter</taxon>
    </lineage>
</organism>
<evidence type="ECO:0000256" key="1">
    <source>
        <dbReference type="PROSITE-ProRule" id="PRU00339"/>
    </source>
</evidence>
<dbReference type="InterPro" id="IPR019734">
    <property type="entry name" value="TPR_rpt"/>
</dbReference>
<evidence type="ECO:0000313" key="6">
    <source>
        <dbReference type="Proteomes" id="UP001589797"/>
    </source>
</evidence>
<dbReference type="Pfam" id="PF13424">
    <property type="entry name" value="TPR_12"/>
    <property type="match status" value="2"/>
</dbReference>
<gene>
    <name evidence="5" type="ORF">ACFFIP_12075</name>
</gene>
<evidence type="ECO:0000259" key="4">
    <source>
        <dbReference type="PROSITE" id="PS50109"/>
    </source>
</evidence>
<keyword evidence="1" id="KW-0802">TPR repeat</keyword>
<comment type="caution">
    <text evidence="5">The sequence shown here is derived from an EMBL/GenBank/DDBJ whole genome shotgun (WGS) entry which is preliminary data.</text>
</comment>
<evidence type="ECO:0000256" key="2">
    <source>
        <dbReference type="SAM" id="Coils"/>
    </source>
</evidence>
<dbReference type="PROSITE" id="PS50005">
    <property type="entry name" value="TPR"/>
    <property type="match status" value="1"/>
</dbReference>
<dbReference type="Gene3D" id="3.30.450.20">
    <property type="entry name" value="PAS domain"/>
    <property type="match status" value="1"/>
</dbReference>
<accession>A0ABV6FU58</accession>
<dbReference type="InterPro" id="IPR003594">
    <property type="entry name" value="HATPase_dom"/>
</dbReference>
<dbReference type="SUPFAM" id="SSF48452">
    <property type="entry name" value="TPR-like"/>
    <property type="match status" value="2"/>
</dbReference>
<dbReference type="InterPro" id="IPR011495">
    <property type="entry name" value="Sig_transdc_His_kin_sub2_dim/P"/>
</dbReference>
<feature type="transmembrane region" description="Helical" evidence="3">
    <location>
        <begin position="357"/>
        <end position="378"/>
    </location>
</feature>
<dbReference type="Pfam" id="PF07568">
    <property type="entry name" value="HisKA_2"/>
    <property type="match status" value="1"/>
</dbReference>
<dbReference type="RefSeq" id="WP_382387905.1">
    <property type="nucleotide sequence ID" value="NZ_JBHLWI010000033.1"/>
</dbReference>
<dbReference type="Pfam" id="PF02518">
    <property type="entry name" value="HATPase_c"/>
    <property type="match status" value="1"/>
</dbReference>
<dbReference type="InterPro" id="IPR005467">
    <property type="entry name" value="His_kinase_dom"/>
</dbReference>
<sequence>MKYLYLIFFFFVGVSHGQQSTVDSLLLESKNNHPDSILSRVFNNLFLEYAFKDNGLAFEYLDTAIFYAKNSMDQRSLGRYYNNRGVILQHTGRPNVAMQSYLEALPFAESAQDSSTLLRIYGNMAGIYMGRQENNKAKNYFQKIIDLVDQEKDPHTYLKTLNNLGLIFKRDGEIEEALNSLDQGLKIARSLESEADIANIQNNFGLIYLDMGDYPNAKICFDEALTLNRKIGNTYQEIMNRLNLGNLYFGQKDYPKVIRESEVALGLATDHNYVEEQALANKLLYEVYKELGQIPKAFSFLEAYAQLNEEYLKDTYSKEVAELQEEFESVKNEQEIVELKQREETQAAILAKKNVQVTLGAVLFLVMSALLALVYYLFTLKKKSARELEAKNQRIETLIRELHHRVKNNLQIVTSLLNLQYNRIEDEETKQAIREGQSRLEAMSLIHKNLYLEEDLSGLDIKEYMDFLTKSLAVSYGYPVEVVNNKIELDNPFLGLDVAVPLGLIVNELASNAFKYAFEQKEYAKLILEMKEKDSKIVFRLKDNGKGLPENFKPERSPSFGLKLVTSLIKQLNSKLESSSEQGTEFVFEFVRK</sequence>
<proteinExistence type="predicted"/>
<dbReference type="Proteomes" id="UP001589797">
    <property type="component" value="Unassembled WGS sequence"/>
</dbReference>
<keyword evidence="2" id="KW-0175">Coiled coil</keyword>
<name>A0ABV6FU58_9BACT</name>
<feature type="domain" description="Histidine kinase" evidence="4">
    <location>
        <begin position="401"/>
        <end position="593"/>
    </location>
</feature>
<keyword evidence="3" id="KW-1133">Transmembrane helix</keyword>
<dbReference type="Gene3D" id="1.25.40.10">
    <property type="entry name" value="Tetratricopeptide repeat domain"/>
    <property type="match status" value="1"/>
</dbReference>
<keyword evidence="6" id="KW-1185">Reference proteome</keyword>
<feature type="coiled-coil region" evidence="2">
    <location>
        <begin position="313"/>
        <end position="340"/>
    </location>
</feature>
<dbReference type="InterPro" id="IPR036890">
    <property type="entry name" value="HATPase_C_sf"/>
</dbReference>
<dbReference type="SUPFAM" id="SSF55874">
    <property type="entry name" value="ATPase domain of HSP90 chaperone/DNA topoisomerase II/histidine kinase"/>
    <property type="match status" value="1"/>
</dbReference>
<protein>
    <submittedName>
        <fullName evidence="5">Tetratricopeptide repeat protein</fullName>
    </submittedName>
</protein>
<dbReference type="PANTHER" id="PTHR43065:SF23">
    <property type="entry name" value="SENSOR HISTIDINE KINASE PDTAS"/>
    <property type="match status" value="1"/>
</dbReference>
<keyword evidence="3" id="KW-0472">Membrane</keyword>
<keyword evidence="3" id="KW-0812">Transmembrane</keyword>
<dbReference type="Gene3D" id="3.30.565.10">
    <property type="entry name" value="Histidine kinase-like ATPase, C-terminal domain"/>
    <property type="match status" value="1"/>
</dbReference>
<evidence type="ECO:0000313" key="5">
    <source>
        <dbReference type="EMBL" id="MFC0263419.1"/>
    </source>
</evidence>
<dbReference type="SMART" id="SM00028">
    <property type="entry name" value="TPR"/>
    <property type="match status" value="4"/>
</dbReference>